<dbReference type="EMBL" id="PPHD01043263">
    <property type="protein sequence ID" value="POI24176.1"/>
    <property type="molecule type" value="Genomic_DNA"/>
</dbReference>
<keyword evidence="2" id="KW-0732">Signal</keyword>
<comment type="caution">
    <text evidence="3">The sequence shown here is derived from an EMBL/GenBank/DDBJ whole genome shotgun (WGS) entry which is preliminary data.</text>
</comment>
<reference evidence="3 4" key="1">
    <citation type="submission" date="2018-01" db="EMBL/GenBank/DDBJ databases">
        <title>Comparison of the Chinese Bamboo Partridge and Red Junglefowl genome sequences highlights the importance of demography in genome evolution.</title>
        <authorList>
            <person name="Tiley G.P."/>
            <person name="Kimball R.T."/>
            <person name="Braun E.L."/>
            <person name="Burleigh J.G."/>
        </authorList>
    </citation>
    <scope>NUCLEOTIDE SEQUENCE [LARGE SCALE GENOMIC DNA]</scope>
    <source>
        <strain evidence="3">RTK389</strain>
        <tissue evidence="3">Blood</tissue>
    </source>
</reference>
<evidence type="ECO:0000256" key="1">
    <source>
        <dbReference type="SAM" id="MobiDB-lite"/>
    </source>
</evidence>
<evidence type="ECO:0000313" key="3">
    <source>
        <dbReference type="EMBL" id="POI24176.1"/>
    </source>
</evidence>
<evidence type="ECO:0000313" key="4">
    <source>
        <dbReference type="Proteomes" id="UP000237246"/>
    </source>
</evidence>
<organism evidence="3 4">
    <name type="scientific">Bambusicola thoracicus</name>
    <name type="common">Chinese bamboo-partridge</name>
    <name type="synonym">Perdix thoracica</name>
    <dbReference type="NCBI Taxonomy" id="9083"/>
    <lineage>
        <taxon>Eukaryota</taxon>
        <taxon>Metazoa</taxon>
        <taxon>Chordata</taxon>
        <taxon>Craniata</taxon>
        <taxon>Vertebrata</taxon>
        <taxon>Euteleostomi</taxon>
        <taxon>Archelosauria</taxon>
        <taxon>Archosauria</taxon>
        <taxon>Dinosauria</taxon>
        <taxon>Saurischia</taxon>
        <taxon>Theropoda</taxon>
        <taxon>Coelurosauria</taxon>
        <taxon>Aves</taxon>
        <taxon>Neognathae</taxon>
        <taxon>Galloanserae</taxon>
        <taxon>Galliformes</taxon>
        <taxon>Phasianidae</taxon>
        <taxon>Perdicinae</taxon>
        <taxon>Bambusicola</taxon>
    </lineage>
</organism>
<dbReference type="AlphaFoldDB" id="A0A2P4SJ88"/>
<feature type="region of interest" description="Disordered" evidence="1">
    <location>
        <begin position="20"/>
        <end position="55"/>
    </location>
</feature>
<protein>
    <submittedName>
        <fullName evidence="3">Uncharacterized protein</fullName>
    </submittedName>
</protein>
<gene>
    <name evidence="3" type="ORF">CIB84_012077</name>
</gene>
<proteinExistence type="predicted"/>
<feature type="chain" id="PRO_5015157255" evidence="2">
    <location>
        <begin position="19"/>
        <end position="84"/>
    </location>
</feature>
<feature type="signal peptide" evidence="2">
    <location>
        <begin position="1"/>
        <end position="18"/>
    </location>
</feature>
<keyword evidence="4" id="KW-1185">Reference proteome</keyword>
<sequence length="84" mass="8824">MAAALRLGLLLFLSPLRAAEPSTELPSNPEAPSKTRATAWKRGRSGPAPLTDGGCQVGWGAARRLARGESLSEPRESLRSLLGS</sequence>
<accession>A0A2P4SJ88</accession>
<dbReference type="Proteomes" id="UP000237246">
    <property type="component" value="Unassembled WGS sequence"/>
</dbReference>
<name>A0A2P4SJ88_BAMTH</name>
<evidence type="ECO:0000256" key="2">
    <source>
        <dbReference type="SAM" id="SignalP"/>
    </source>
</evidence>